<evidence type="ECO:0000259" key="10">
    <source>
        <dbReference type="PROSITE" id="PS50119"/>
    </source>
</evidence>
<accession>A0AAV8H5N8</accession>
<evidence type="ECO:0000256" key="2">
    <source>
        <dbReference type="ARBA" id="ARBA00022723"/>
    </source>
</evidence>
<dbReference type="GO" id="GO:0009640">
    <property type="term" value="P:photomorphogenesis"/>
    <property type="evidence" value="ECO:0007669"/>
    <property type="project" value="TreeGrafter"/>
</dbReference>
<evidence type="ECO:0000256" key="7">
    <source>
        <dbReference type="ARBA" id="ARBA00023163"/>
    </source>
</evidence>
<dbReference type="Pfam" id="PF00643">
    <property type="entry name" value="zf-B_box"/>
    <property type="match status" value="2"/>
</dbReference>
<proteinExistence type="predicted"/>
<dbReference type="InterPro" id="IPR000315">
    <property type="entry name" value="Znf_B-box"/>
</dbReference>
<dbReference type="EMBL" id="JAMFTS010000001">
    <property type="protein sequence ID" value="KAJ4811975.1"/>
    <property type="molecule type" value="Genomic_DNA"/>
</dbReference>
<feature type="domain" description="B box-type" evidence="10">
    <location>
        <begin position="1"/>
        <end position="47"/>
    </location>
</feature>
<keyword evidence="5" id="KW-0862">Zinc</keyword>
<evidence type="ECO:0000313" key="11">
    <source>
        <dbReference type="EMBL" id="KAJ4733083.1"/>
    </source>
</evidence>
<evidence type="ECO:0000256" key="3">
    <source>
        <dbReference type="ARBA" id="ARBA00022737"/>
    </source>
</evidence>
<evidence type="ECO:0000313" key="12">
    <source>
        <dbReference type="EMBL" id="KAJ4746830.1"/>
    </source>
</evidence>
<organism evidence="14 15">
    <name type="scientific">Rhynchospora pubera</name>
    <dbReference type="NCBI Taxonomy" id="906938"/>
    <lineage>
        <taxon>Eukaryota</taxon>
        <taxon>Viridiplantae</taxon>
        <taxon>Streptophyta</taxon>
        <taxon>Embryophyta</taxon>
        <taxon>Tracheophyta</taxon>
        <taxon>Spermatophyta</taxon>
        <taxon>Magnoliopsida</taxon>
        <taxon>Liliopsida</taxon>
        <taxon>Poales</taxon>
        <taxon>Cyperaceae</taxon>
        <taxon>Cyperoideae</taxon>
        <taxon>Rhynchosporeae</taxon>
        <taxon>Rhynchospora</taxon>
    </lineage>
</organism>
<gene>
    <name evidence="11" type="ORF">LUZ62_003788</name>
    <name evidence="14" type="ORF">LUZ62_024541</name>
    <name evidence="13" type="ORF">LUZ62_069874</name>
    <name evidence="12" type="ORF">LUZ62_081235</name>
</gene>
<evidence type="ECO:0000256" key="1">
    <source>
        <dbReference type="ARBA" id="ARBA00004123"/>
    </source>
</evidence>
<evidence type="ECO:0000256" key="9">
    <source>
        <dbReference type="PROSITE-ProRule" id="PRU00024"/>
    </source>
</evidence>
<feature type="domain" description="B box-type" evidence="10">
    <location>
        <begin position="61"/>
        <end position="108"/>
    </location>
</feature>
<evidence type="ECO:0000313" key="14">
    <source>
        <dbReference type="EMBL" id="KAJ4811975.1"/>
    </source>
</evidence>
<dbReference type="InterPro" id="IPR049808">
    <property type="entry name" value="CONSTANS-like_Bbox1"/>
</dbReference>
<name>A0AAV8H5N8_9POAL</name>
<protein>
    <submittedName>
        <fullName evidence="14">B-box zinc finger family protein</fullName>
    </submittedName>
</protein>
<dbReference type="EMBL" id="JAMFTS010000004">
    <property type="protein sequence ID" value="KAJ4759499.1"/>
    <property type="molecule type" value="Genomic_DNA"/>
</dbReference>
<dbReference type="Proteomes" id="UP001140206">
    <property type="component" value="Chromosome 5"/>
</dbReference>
<dbReference type="CDD" id="cd19821">
    <property type="entry name" value="Bbox1_BBX-like"/>
    <property type="match status" value="2"/>
</dbReference>
<dbReference type="Gene3D" id="3.30.160.60">
    <property type="entry name" value="Classic Zinc Finger"/>
    <property type="match status" value="1"/>
</dbReference>
<dbReference type="PANTHER" id="PTHR31832:SF52">
    <property type="entry name" value="B-BOX ZINC FINGER PROTEIN 21"/>
    <property type="match status" value="1"/>
</dbReference>
<dbReference type="GO" id="GO:0005634">
    <property type="term" value="C:nucleus"/>
    <property type="evidence" value="ECO:0007669"/>
    <property type="project" value="UniProtKB-SubCell"/>
</dbReference>
<dbReference type="Proteomes" id="UP001140206">
    <property type="component" value="Chromosome 1"/>
</dbReference>
<keyword evidence="7" id="KW-0804">Transcription</keyword>
<dbReference type="InterPro" id="IPR051979">
    <property type="entry name" value="B-box_zinc_finger"/>
</dbReference>
<sequence length="224" mass="25311">MKVQCDYCNHASASLFCFADEAALCDSCDRKIHRANKVASKHRRFSLVHPLSGQAASQLHPPAPLCDICQKRRGFLFCKEDRAILCRDCDLPIHTASDLTRDHTRYLLTGVRLSSAPISSYAPTNVDNELENGSINNVYSQDEADISVLTKTTSDANSRNAEYSINAWHVEENLFNNLPTTSNNTATITPMTFSDCQYYQQRQENHHDLHEGFPVWASQGQFYY</sequence>
<evidence type="ECO:0000256" key="8">
    <source>
        <dbReference type="ARBA" id="ARBA00023242"/>
    </source>
</evidence>
<evidence type="ECO:0000256" key="5">
    <source>
        <dbReference type="ARBA" id="ARBA00022833"/>
    </source>
</evidence>
<keyword evidence="15" id="KW-1185">Reference proteome</keyword>
<dbReference type="EMBL" id="JAMFTS010000005">
    <property type="protein sequence ID" value="KAJ4746830.1"/>
    <property type="molecule type" value="Genomic_DNA"/>
</dbReference>
<dbReference type="SMART" id="SM00336">
    <property type="entry name" value="BBOX"/>
    <property type="match status" value="2"/>
</dbReference>
<evidence type="ECO:0000256" key="4">
    <source>
        <dbReference type="ARBA" id="ARBA00022771"/>
    </source>
</evidence>
<keyword evidence="4 9" id="KW-0863">Zinc-finger</keyword>
<evidence type="ECO:0000313" key="15">
    <source>
        <dbReference type="Proteomes" id="UP001140206"/>
    </source>
</evidence>
<keyword evidence="6" id="KW-0805">Transcription regulation</keyword>
<reference evidence="14" key="1">
    <citation type="submission" date="2022-08" db="EMBL/GenBank/DDBJ databases">
        <authorList>
            <person name="Marques A."/>
        </authorList>
    </citation>
    <scope>NUCLEOTIDE SEQUENCE</scope>
    <source>
        <strain evidence="14">RhyPub2mFocal</strain>
        <tissue evidence="14">Leaves</tissue>
    </source>
</reference>
<evidence type="ECO:0000256" key="6">
    <source>
        <dbReference type="ARBA" id="ARBA00023015"/>
    </source>
</evidence>
<dbReference type="EMBL" id="JAMFTS010005786">
    <property type="protein sequence ID" value="KAJ4733083.1"/>
    <property type="molecule type" value="Genomic_DNA"/>
</dbReference>
<dbReference type="Proteomes" id="UP001140206">
    <property type="component" value="Chromosome 4"/>
</dbReference>
<comment type="caution">
    <text evidence="14">The sequence shown here is derived from an EMBL/GenBank/DDBJ whole genome shotgun (WGS) entry which is preliminary data.</text>
</comment>
<dbReference type="PANTHER" id="PTHR31832">
    <property type="entry name" value="B-BOX ZINC FINGER PROTEIN 22"/>
    <property type="match status" value="1"/>
</dbReference>
<dbReference type="GO" id="GO:0008270">
    <property type="term" value="F:zinc ion binding"/>
    <property type="evidence" value="ECO:0007669"/>
    <property type="project" value="UniProtKB-KW"/>
</dbReference>
<comment type="subcellular location">
    <subcellularLocation>
        <location evidence="1">Nucleus</location>
    </subcellularLocation>
</comment>
<dbReference type="AlphaFoldDB" id="A0AAV8H5N8"/>
<evidence type="ECO:0000313" key="13">
    <source>
        <dbReference type="EMBL" id="KAJ4759499.1"/>
    </source>
</evidence>
<keyword evidence="8" id="KW-0539">Nucleus</keyword>
<dbReference type="GO" id="GO:0006355">
    <property type="term" value="P:regulation of DNA-templated transcription"/>
    <property type="evidence" value="ECO:0007669"/>
    <property type="project" value="TreeGrafter"/>
</dbReference>
<dbReference type="PROSITE" id="PS50119">
    <property type="entry name" value="ZF_BBOX"/>
    <property type="match status" value="2"/>
</dbReference>
<keyword evidence="2" id="KW-0479">Metal-binding</keyword>
<keyword evidence="3" id="KW-0677">Repeat</keyword>